<gene>
    <name evidence="3" type="ORF">NMN56_012895</name>
</gene>
<keyword evidence="2" id="KW-0503">Monooxygenase</keyword>
<dbReference type="RefSeq" id="WP_274040183.1">
    <property type="nucleotide sequence ID" value="NZ_JANCPR020000010.1"/>
</dbReference>
<keyword evidence="2" id="KW-0408">Iron</keyword>
<dbReference type="PANTHER" id="PTHR46696">
    <property type="entry name" value="P450, PUTATIVE (EUROFUNG)-RELATED"/>
    <property type="match status" value="1"/>
</dbReference>
<dbReference type="Proteomes" id="UP001214441">
    <property type="component" value="Unassembled WGS sequence"/>
</dbReference>
<evidence type="ECO:0000256" key="2">
    <source>
        <dbReference type="RuleBase" id="RU000461"/>
    </source>
</evidence>
<name>A0ABT6ZWR3_9ACTN</name>
<accession>A0ABT6ZWR3</accession>
<keyword evidence="2" id="KW-0479">Metal-binding</keyword>
<dbReference type="PRINTS" id="PR00359">
    <property type="entry name" value="BP450"/>
</dbReference>
<dbReference type="PROSITE" id="PS00086">
    <property type="entry name" value="CYTOCHROME_P450"/>
    <property type="match status" value="1"/>
</dbReference>
<keyword evidence="4" id="KW-1185">Reference proteome</keyword>
<dbReference type="InterPro" id="IPR036396">
    <property type="entry name" value="Cyt_P450_sf"/>
</dbReference>
<dbReference type="Gene3D" id="1.10.630.10">
    <property type="entry name" value="Cytochrome P450"/>
    <property type="match status" value="1"/>
</dbReference>
<sequence length="409" mass="44824">MADHSVVDTTADEHGIVDLAAMGERFSRDPYPVYAALRARGPVHRVRTPEGPLAWLVVGHRAVRDLLGDERLSKAWANASPEAGTNVVSAGTHMLVADPPDHTRLRKLIAKEFTPRRVAALEPRVREITDALLDAMLARPDGRADLVESLAFPLPISVICELLGVPSLDRERFRAWSDEVLGTAPADQKATSVRTLGGYLVQLLERCREDPGDDLLGALVRTSDEDGDQLSSDELLGMAWLLLIAGYETTVSLLANGTLALLRHPDQLAALRADPSLIEGAVEEMLRYDGPVEVSTYRFTTAPIEVGGTVIPGDGQLVLPVLADADRDPERFPDPDRFDIRRETRGHLAFGHGIHFCLGAPLARMEARIAFERLLERAPKLELDAHPDSLRWREGLLMRGVTGLPVRFG</sequence>
<reference evidence="3 4" key="1">
    <citation type="submission" date="2023-05" db="EMBL/GenBank/DDBJ databases">
        <title>Streptantibioticus silvisoli sp. nov., acidotolerant actinomycetes 1 from pine litter.</title>
        <authorList>
            <person name="Swiecimska M."/>
            <person name="Golinska P."/>
            <person name="Sangal V."/>
            <person name="Wachnowicz B."/>
            <person name="Goodfellow M."/>
        </authorList>
    </citation>
    <scope>NUCLEOTIDE SEQUENCE [LARGE SCALE GENOMIC DNA]</scope>
    <source>
        <strain evidence="3 4">DSM 42109</strain>
    </source>
</reference>
<dbReference type="SUPFAM" id="SSF48264">
    <property type="entry name" value="Cytochrome P450"/>
    <property type="match status" value="1"/>
</dbReference>
<keyword evidence="2" id="KW-0349">Heme</keyword>
<protein>
    <submittedName>
        <fullName evidence="3">Cytochrome P450</fullName>
    </submittedName>
</protein>
<keyword evidence="2" id="KW-0560">Oxidoreductase</keyword>
<evidence type="ECO:0000313" key="3">
    <source>
        <dbReference type="EMBL" id="MDJ1132838.1"/>
    </source>
</evidence>
<evidence type="ECO:0000313" key="4">
    <source>
        <dbReference type="Proteomes" id="UP001214441"/>
    </source>
</evidence>
<comment type="similarity">
    <text evidence="1 2">Belongs to the cytochrome P450 family.</text>
</comment>
<dbReference type="EMBL" id="JANCPR020000010">
    <property type="protein sequence ID" value="MDJ1132838.1"/>
    <property type="molecule type" value="Genomic_DNA"/>
</dbReference>
<dbReference type="Pfam" id="PF00067">
    <property type="entry name" value="p450"/>
    <property type="match status" value="1"/>
</dbReference>
<comment type="caution">
    <text evidence="3">The sequence shown here is derived from an EMBL/GenBank/DDBJ whole genome shotgun (WGS) entry which is preliminary data.</text>
</comment>
<organism evidence="3 4">
    <name type="scientific">Streptomyces iconiensis</name>
    <dbReference type="NCBI Taxonomy" id="1384038"/>
    <lineage>
        <taxon>Bacteria</taxon>
        <taxon>Bacillati</taxon>
        <taxon>Actinomycetota</taxon>
        <taxon>Actinomycetes</taxon>
        <taxon>Kitasatosporales</taxon>
        <taxon>Streptomycetaceae</taxon>
        <taxon>Streptomyces</taxon>
    </lineage>
</organism>
<dbReference type="InterPro" id="IPR002397">
    <property type="entry name" value="Cyt_P450_B"/>
</dbReference>
<dbReference type="InterPro" id="IPR001128">
    <property type="entry name" value="Cyt_P450"/>
</dbReference>
<proteinExistence type="inferred from homology"/>
<dbReference type="InterPro" id="IPR017972">
    <property type="entry name" value="Cyt_P450_CS"/>
</dbReference>
<dbReference type="CDD" id="cd11029">
    <property type="entry name" value="CYP107-like"/>
    <property type="match status" value="1"/>
</dbReference>
<dbReference type="PANTHER" id="PTHR46696:SF1">
    <property type="entry name" value="CYTOCHROME P450 YJIB-RELATED"/>
    <property type="match status" value="1"/>
</dbReference>
<evidence type="ECO:0000256" key="1">
    <source>
        <dbReference type="ARBA" id="ARBA00010617"/>
    </source>
</evidence>